<keyword evidence="4 9" id="KW-1133">Transmembrane helix</keyword>
<keyword evidence="2 7" id="KW-0812">Transmembrane</keyword>
<evidence type="ECO:0000256" key="2">
    <source>
        <dbReference type="ARBA" id="ARBA00022692"/>
    </source>
</evidence>
<evidence type="ECO:0000256" key="7">
    <source>
        <dbReference type="PROSITE-ProRule" id="PRU00740"/>
    </source>
</evidence>
<comment type="caution">
    <text evidence="11">The sequence shown here is derived from an EMBL/GenBank/DDBJ whole genome shotgun (WGS) entry which is preliminary data.</text>
</comment>
<organism evidence="11 12">
    <name type="scientific">Plakobranchus ocellatus</name>
    <dbReference type="NCBI Taxonomy" id="259542"/>
    <lineage>
        <taxon>Eukaryota</taxon>
        <taxon>Metazoa</taxon>
        <taxon>Spiralia</taxon>
        <taxon>Lophotrochozoa</taxon>
        <taxon>Mollusca</taxon>
        <taxon>Gastropoda</taxon>
        <taxon>Heterobranchia</taxon>
        <taxon>Euthyneura</taxon>
        <taxon>Panpulmonata</taxon>
        <taxon>Sacoglossa</taxon>
        <taxon>Placobranchoidea</taxon>
        <taxon>Plakobranchidae</taxon>
        <taxon>Plakobranchus</taxon>
    </lineage>
</organism>
<feature type="transmembrane region" description="Helical" evidence="9">
    <location>
        <begin position="495"/>
        <end position="516"/>
    </location>
</feature>
<feature type="compositionally biased region" description="Low complexity" evidence="8">
    <location>
        <begin position="205"/>
        <end position="267"/>
    </location>
</feature>
<feature type="region of interest" description="Disordered" evidence="8">
    <location>
        <begin position="201"/>
        <end position="294"/>
    </location>
</feature>
<dbReference type="GO" id="GO:0005886">
    <property type="term" value="C:plasma membrane"/>
    <property type="evidence" value="ECO:0007669"/>
    <property type="project" value="TreeGrafter"/>
</dbReference>
<comment type="similarity">
    <text evidence="7">Belongs to the LAMP family.</text>
</comment>
<dbReference type="PANTHER" id="PTHR11506:SF35">
    <property type="entry name" value="LYSOSOME-ASSOCIATED MEMBRANE GLYCOPROTEIN 5"/>
    <property type="match status" value="1"/>
</dbReference>
<keyword evidence="6" id="KW-0325">Glycoprotein</keyword>
<feature type="chain" id="PRO_5043898654" evidence="10">
    <location>
        <begin position="30"/>
        <end position="531"/>
    </location>
</feature>
<feature type="signal peptide" evidence="10">
    <location>
        <begin position="1"/>
        <end position="29"/>
    </location>
</feature>
<gene>
    <name evidence="11" type="ORF">PoB_001648300</name>
</gene>
<feature type="compositionally biased region" description="Low complexity" evidence="8">
    <location>
        <begin position="275"/>
        <end position="294"/>
    </location>
</feature>
<evidence type="ECO:0000256" key="1">
    <source>
        <dbReference type="ARBA" id="ARBA00004251"/>
    </source>
</evidence>
<evidence type="ECO:0000256" key="6">
    <source>
        <dbReference type="ARBA" id="ARBA00023180"/>
    </source>
</evidence>
<dbReference type="GO" id="GO:0031902">
    <property type="term" value="C:late endosome membrane"/>
    <property type="evidence" value="ECO:0007669"/>
    <property type="project" value="TreeGrafter"/>
</dbReference>
<protein>
    <submittedName>
        <fullName evidence="11">LAMP family protein lmp-1-like</fullName>
    </submittedName>
</protein>
<evidence type="ECO:0000313" key="12">
    <source>
        <dbReference type="Proteomes" id="UP000735302"/>
    </source>
</evidence>
<name>A0AAV3Z681_9GAST</name>
<dbReference type="Gene3D" id="2.40.160.110">
    <property type="match status" value="2"/>
</dbReference>
<keyword evidence="3 10" id="KW-0732">Signal</keyword>
<dbReference type="InterPro" id="IPR002000">
    <property type="entry name" value="Lysosome-assoc_membr_glycop"/>
</dbReference>
<proteinExistence type="inferred from homology"/>
<reference evidence="11 12" key="1">
    <citation type="journal article" date="2021" name="Elife">
        <title>Chloroplast acquisition without the gene transfer in kleptoplastic sea slugs, Plakobranchus ocellatus.</title>
        <authorList>
            <person name="Maeda T."/>
            <person name="Takahashi S."/>
            <person name="Yoshida T."/>
            <person name="Shimamura S."/>
            <person name="Takaki Y."/>
            <person name="Nagai Y."/>
            <person name="Toyoda A."/>
            <person name="Suzuki Y."/>
            <person name="Arimoto A."/>
            <person name="Ishii H."/>
            <person name="Satoh N."/>
            <person name="Nishiyama T."/>
            <person name="Hasebe M."/>
            <person name="Maruyama T."/>
            <person name="Minagawa J."/>
            <person name="Obokata J."/>
            <person name="Shigenobu S."/>
        </authorList>
    </citation>
    <scope>NUCLEOTIDE SEQUENCE [LARGE SCALE GENOMIC DNA]</scope>
</reference>
<dbReference type="PROSITE" id="PS51407">
    <property type="entry name" value="LAMP_3"/>
    <property type="match status" value="1"/>
</dbReference>
<dbReference type="EMBL" id="BLXT01001969">
    <property type="protein sequence ID" value="GFN89977.1"/>
    <property type="molecule type" value="Genomic_DNA"/>
</dbReference>
<evidence type="ECO:0000256" key="10">
    <source>
        <dbReference type="SAM" id="SignalP"/>
    </source>
</evidence>
<evidence type="ECO:0000256" key="4">
    <source>
        <dbReference type="ARBA" id="ARBA00022989"/>
    </source>
</evidence>
<evidence type="ECO:0000256" key="9">
    <source>
        <dbReference type="SAM" id="Phobius"/>
    </source>
</evidence>
<sequence length="531" mass="58384">MEPRIIRSSGMLPALALFFLTSHIPTIDSKMFTVKDTATSKLCILVDIDFTIDLAAVRGVKEIGVASYTSEDKNITVEGNCGEIASIMTLNFKNGANWVLKFTQSKGEAFLTKLIQFIPRKVFGEKVPSKQYQLLQDPKVTNLFNSSSSYECQEPDIAQYEPVTVTTENTNFTVTANISYIKAQAFNVKNNNFSRVIHCPSSLPSTSAGTTETTTALETTTTVPETTTEQETTTQQETTTTEQETTTQQETTTITEQGTTTEAGGTTTEEKPTTEKTSPMTEKTTLSPSSTTASPMPHVKLYTVESGEIVCIALEAAFTLDIKYPLKGQSGKEKTAKFFIPDDATANGNCSLSSTSQVLNISFYEDWNLYFIFAKSKQLNSMTLASKSERSNHAEYRISEIGIIAYADDQRFPGSSFAPGSELKYISKDSDLPHVKDNQGYYKCGNPLDIKITPAATLVSQELEVKAFNNDTKADFEGSAAVCSADSSSSRRRTLIIVGCVIAGIVLLCFIIFVVMRIMKRQRDYPFQTLQ</sequence>
<accession>A0AAV3Z681</accession>
<keyword evidence="12" id="KW-1185">Reference proteome</keyword>
<evidence type="ECO:0000256" key="5">
    <source>
        <dbReference type="ARBA" id="ARBA00023136"/>
    </source>
</evidence>
<evidence type="ECO:0000313" key="11">
    <source>
        <dbReference type="EMBL" id="GFN89977.1"/>
    </source>
</evidence>
<evidence type="ECO:0000256" key="3">
    <source>
        <dbReference type="ARBA" id="ARBA00022729"/>
    </source>
</evidence>
<evidence type="ECO:0000256" key="8">
    <source>
        <dbReference type="SAM" id="MobiDB-lite"/>
    </source>
</evidence>
<dbReference type="GO" id="GO:0005765">
    <property type="term" value="C:lysosomal membrane"/>
    <property type="evidence" value="ECO:0007669"/>
    <property type="project" value="TreeGrafter"/>
</dbReference>
<keyword evidence="5 7" id="KW-0472">Membrane</keyword>
<dbReference type="PANTHER" id="PTHR11506">
    <property type="entry name" value="LYSOSOME-ASSOCIATED MEMBRANE GLYCOPROTEIN"/>
    <property type="match status" value="1"/>
</dbReference>
<dbReference type="AlphaFoldDB" id="A0AAV3Z681"/>
<comment type="subcellular location">
    <subcellularLocation>
        <location evidence="1">Cell membrane</location>
        <topology evidence="1">Single-pass type I membrane protein</topology>
    </subcellularLocation>
    <subcellularLocation>
        <location evidence="7">Membrane</location>
        <topology evidence="7">Single-pass type I membrane protein</topology>
    </subcellularLocation>
</comment>
<comment type="caution">
    <text evidence="7">Lacks conserved residue(s) required for the propagation of feature annotation.</text>
</comment>
<dbReference type="GO" id="GO:0072594">
    <property type="term" value="P:establishment of protein localization to organelle"/>
    <property type="evidence" value="ECO:0007669"/>
    <property type="project" value="TreeGrafter"/>
</dbReference>
<dbReference type="Proteomes" id="UP000735302">
    <property type="component" value="Unassembled WGS sequence"/>
</dbReference>